<dbReference type="GO" id="GO:0008311">
    <property type="term" value="F:double-stranded DNA 3'-5' DNA exonuclease activity"/>
    <property type="evidence" value="ECO:0007669"/>
    <property type="project" value="TreeGrafter"/>
</dbReference>
<dbReference type="InterPro" id="IPR020847">
    <property type="entry name" value="AP_endonuclease_F1_BS"/>
</dbReference>
<dbReference type="GO" id="GO:0005634">
    <property type="term" value="C:nucleus"/>
    <property type="evidence" value="ECO:0007669"/>
    <property type="project" value="TreeGrafter"/>
</dbReference>
<feature type="binding site" evidence="5">
    <location>
        <position position="7"/>
    </location>
    <ligand>
        <name>Mg(2+)</name>
        <dbReference type="ChEBI" id="CHEBI:18420"/>
        <label>1</label>
    </ligand>
</feature>
<accession>A0A8T2SBF1</accession>
<evidence type="ECO:0000259" key="6">
    <source>
        <dbReference type="Pfam" id="PF03372"/>
    </source>
</evidence>
<evidence type="ECO:0000256" key="5">
    <source>
        <dbReference type="PIRSR" id="PIRSR604808-2"/>
    </source>
</evidence>
<dbReference type="GO" id="GO:0046872">
    <property type="term" value="F:metal ion binding"/>
    <property type="evidence" value="ECO:0007669"/>
    <property type="project" value="UniProtKB-KW"/>
</dbReference>
<evidence type="ECO:0000256" key="4">
    <source>
        <dbReference type="ARBA" id="ARBA00022842"/>
    </source>
</evidence>
<evidence type="ECO:0000256" key="1">
    <source>
        <dbReference type="ARBA" id="ARBA00007092"/>
    </source>
</evidence>
<comment type="cofactor">
    <cofactor evidence="5">
        <name>Mg(2+)</name>
        <dbReference type="ChEBI" id="CHEBI:18420"/>
    </cofactor>
    <cofactor evidence="5">
        <name>Mn(2+)</name>
        <dbReference type="ChEBI" id="CHEBI:29035"/>
    </cofactor>
    <text evidence="5">Probably binds two magnesium or manganese ions per subunit.</text>
</comment>
<dbReference type="Proteomes" id="UP000825935">
    <property type="component" value="Chromosome 21"/>
</dbReference>
<keyword evidence="8" id="KW-1185">Reference proteome</keyword>
<keyword evidence="4 5" id="KW-0460">Magnesium</keyword>
<dbReference type="SUPFAM" id="SSF56219">
    <property type="entry name" value="DNase I-like"/>
    <property type="match status" value="1"/>
</dbReference>
<comment type="similarity">
    <text evidence="1">Belongs to the DNA repair enzymes AP/ExoA family.</text>
</comment>
<evidence type="ECO:0000256" key="3">
    <source>
        <dbReference type="ARBA" id="ARBA00022801"/>
    </source>
</evidence>
<dbReference type="InterPro" id="IPR004808">
    <property type="entry name" value="AP_endonuc_1"/>
</dbReference>
<reference evidence="7" key="1">
    <citation type="submission" date="2021-08" db="EMBL/GenBank/DDBJ databases">
        <title>WGS assembly of Ceratopteris richardii.</title>
        <authorList>
            <person name="Marchant D.B."/>
            <person name="Chen G."/>
            <person name="Jenkins J."/>
            <person name="Shu S."/>
            <person name="Leebens-Mack J."/>
            <person name="Grimwood J."/>
            <person name="Schmutz J."/>
            <person name="Soltis P."/>
            <person name="Soltis D."/>
            <person name="Chen Z.-H."/>
        </authorList>
    </citation>
    <scope>NUCLEOTIDE SEQUENCE</scope>
    <source>
        <strain evidence="7">Whitten #5841</strain>
        <tissue evidence="7">Leaf</tissue>
    </source>
</reference>
<feature type="binding site" evidence="5">
    <location>
        <position position="38"/>
    </location>
    <ligand>
        <name>Mg(2+)</name>
        <dbReference type="ChEBI" id="CHEBI:18420"/>
        <label>1</label>
    </ligand>
</feature>
<gene>
    <name evidence="7" type="ORF">KP509_21G052800</name>
</gene>
<evidence type="ECO:0000313" key="7">
    <source>
        <dbReference type="EMBL" id="KAH7315511.1"/>
    </source>
</evidence>
<proteinExistence type="inferred from homology"/>
<dbReference type="PANTHER" id="PTHR22748">
    <property type="entry name" value="AP ENDONUCLEASE"/>
    <property type="match status" value="1"/>
</dbReference>
<dbReference type="PANTHER" id="PTHR22748:SF6">
    <property type="entry name" value="DNA-(APURINIC OR APYRIMIDINIC SITE) ENDONUCLEASE"/>
    <property type="match status" value="1"/>
</dbReference>
<dbReference type="OrthoDB" id="786811at2759"/>
<feature type="domain" description="Endonuclease/exonuclease/phosphatase" evidence="6">
    <location>
        <begin position="5"/>
        <end position="172"/>
    </location>
</feature>
<sequence>MKFTSLNVRGLSDPSRAAILGQWFKDKCLNPDFICLQEIKIDGEDLQKRLKCVSPTHLWFSTSHPRGAGGAAIGISHSLSGSVISTFEDRNHPWIAASIGFPFQFIVASIYAPNGEADRIDTWASLDSLSHNVLICGDFNMVEFLEDRWNKKGKIIDGQEKEIWDKIKLHLDLVEVKDMKGFSWSNLQLGDSLRKARLDRCYIDQDTILQWGIPLISQHMDLTISYHYPITLSFTDFHAPKSPLVSCLLDIVFPPLSPPRNLCNVGGSLCLL</sequence>
<dbReference type="InterPro" id="IPR005135">
    <property type="entry name" value="Endo/exonuclease/phosphatase"/>
</dbReference>
<dbReference type="EMBL" id="CM035426">
    <property type="protein sequence ID" value="KAH7315511.1"/>
    <property type="molecule type" value="Genomic_DNA"/>
</dbReference>
<evidence type="ECO:0000256" key="2">
    <source>
        <dbReference type="ARBA" id="ARBA00022723"/>
    </source>
</evidence>
<dbReference type="GO" id="GO:0006284">
    <property type="term" value="P:base-excision repair"/>
    <property type="evidence" value="ECO:0007669"/>
    <property type="project" value="TreeGrafter"/>
</dbReference>
<dbReference type="GO" id="GO:0003677">
    <property type="term" value="F:DNA binding"/>
    <property type="evidence" value="ECO:0007669"/>
    <property type="project" value="InterPro"/>
</dbReference>
<name>A0A8T2SBF1_CERRI</name>
<dbReference type="AlphaFoldDB" id="A0A8T2SBF1"/>
<evidence type="ECO:0000313" key="8">
    <source>
        <dbReference type="Proteomes" id="UP000825935"/>
    </source>
</evidence>
<keyword evidence="3" id="KW-0378">Hydrolase</keyword>
<comment type="caution">
    <text evidence="7">The sequence shown here is derived from an EMBL/GenBank/DDBJ whole genome shotgun (WGS) entry which is preliminary data.</text>
</comment>
<dbReference type="GO" id="GO:0003906">
    <property type="term" value="F:DNA-(apurinic or apyrimidinic site) endonuclease activity"/>
    <property type="evidence" value="ECO:0007669"/>
    <property type="project" value="TreeGrafter"/>
</dbReference>
<keyword evidence="5" id="KW-0464">Manganese</keyword>
<dbReference type="Gene3D" id="3.60.10.10">
    <property type="entry name" value="Endonuclease/exonuclease/phosphatase"/>
    <property type="match status" value="1"/>
</dbReference>
<dbReference type="PROSITE" id="PS00726">
    <property type="entry name" value="AP_NUCLEASE_F1_1"/>
    <property type="match status" value="1"/>
</dbReference>
<protein>
    <recommendedName>
        <fullName evidence="6">Endonuclease/exonuclease/phosphatase domain-containing protein</fullName>
    </recommendedName>
</protein>
<dbReference type="Pfam" id="PF03372">
    <property type="entry name" value="Exo_endo_phos"/>
    <property type="match status" value="1"/>
</dbReference>
<dbReference type="GO" id="GO:0008081">
    <property type="term" value="F:phosphoric diester hydrolase activity"/>
    <property type="evidence" value="ECO:0007669"/>
    <property type="project" value="TreeGrafter"/>
</dbReference>
<keyword evidence="2 5" id="KW-0479">Metal-binding</keyword>
<organism evidence="7 8">
    <name type="scientific">Ceratopteris richardii</name>
    <name type="common">Triangle waterfern</name>
    <dbReference type="NCBI Taxonomy" id="49495"/>
    <lineage>
        <taxon>Eukaryota</taxon>
        <taxon>Viridiplantae</taxon>
        <taxon>Streptophyta</taxon>
        <taxon>Embryophyta</taxon>
        <taxon>Tracheophyta</taxon>
        <taxon>Polypodiopsida</taxon>
        <taxon>Polypodiidae</taxon>
        <taxon>Polypodiales</taxon>
        <taxon>Pteridineae</taxon>
        <taxon>Pteridaceae</taxon>
        <taxon>Parkerioideae</taxon>
        <taxon>Ceratopteris</taxon>
    </lineage>
</organism>
<dbReference type="InterPro" id="IPR036691">
    <property type="entry name" value="Endo/exonu/phosph_ase_sf"/>
</dbReference>